<organism evidence="1 2">
    <name type="scientific">Lysobacter firmicutimachus</name>
    <dbReference type="NCBI Taxonomy" id="1792846"/>
    <lineage>
        <taxon>Bacteria</taxon>
        <taxon>Pseudomonadati</taxon>
        <taxon>Pseudomonadota</taxon>
        <taxon>Gammaproteobacteria</taxon>
        <taxon>Lysobacterales</taxon>
        <taxon>Lysobacteraceae</taxon>
        <taxon>Lysobacter</taxon>
    </lineage>
</organism>
<protein>
    <submittedName>
        <fullName evidence="1">Uncharacterized protein</fullName>
    </submittedName>
</protein>
<accession>A0ABU8D2C3</accession>
<dbReference type="EMBL" id="JBANDL010000002">
    <property type="protein sequence ID" value="MEI2454610.1"/>
    <property type="molecule type" value="Genomic_DNA"/>
</dbReference>
<reference evidence="1 2" key="1">
    <citation type="submission" date="2024-02" db="EMBL/GenBank/DDBJ databases">
        <title>Lysobacter Genome Sequencing and Mining.</title>
        <authorList>
            <person name="Bierman J."/>
            <person name="Walker M.C."/>
        </authorList>
    </citation>
    <scope>NUCLEOTIDE SEQUENCE [LARGE SCALE GENOMIC DNA]</scope>
    <source>
        <strain evidence="1 2">PB6250</strain>
    </source>
</reference>
<sequence length="71" mass="7682">MNTLQIELRAATAAQHTRLDRLMAGGLSDHMGYARYLRGMAALVSILALAPEELSARALWRPGSMASARPC</sequence>
<keyword evidence="2" id="KW-1185">Reference proteome</keyword>
<evidence type="ECO:0000313" key="2">
    <source>
        <dbReference type="Proteomes" id="UP001387215"/>
    </source>
</evidence>
<proteinExistence type="predicted"/>
<dbReference type="Gene3D" id="1.20.910.10">
    <property type="entry name" value="Heme oxygenase-like"/>
    <property type="match status" value="1"/>
</dbReference>
<dbReference type="RefSeq" id="WP_336131497.1">
    <property type="nucleotide sequence ID" value="NZ_JBANDL010000002.1"/>
</dbReference>
<gene>
    <name evidence="1" type="ORF">V2J18_07955</name>
</gene>
<dbReference type="Proteomes" id="UP001387215">
    <property type="component" value="Unassembled WGS sequence"/>
</dbReference>
<dbReference type="SUPFAM" id="SSF48613">
    <property type="entry name" value="Heme oxygenase-like"/>
    <property type="match status" value="1"/>
</dbReference>
<dbReference type="InterPro" id="IPR016084">
    <property type="entry name" value="Haem_Oase-like_multi-hlx"/>
</dbReference>
<evidence type="ECO:0000313" key="1">
    <source>
        <dbReference type="EMBL" id="MEI2454610.1"/>
    </source>
</evidence>
<name>A0ABU8D2C3_9GAMM</name>
<comment type="caution">
    <text evidence="1">The sequence shown here is derived from an EMBL/GenBank/DDBJ whole genome shotgun (WGS) entry which is preliminary data.</text>
</comment>